<gene>
    <name evidence="1" type="ORF">BWK73_20025</name>
</gene>
<organism evidence="1 2">
    <name type="scientific">Thiothrix lacustris</name>
    <dbReference type="NCBI Taxonomy" id="525917"/>
    <lineage>
        <taxon>Bacteria</taxon>
        <taxon>Pseudomonadati</taxon>
        <taxon>Pseudomonadota</taxon>
        <taxon>Gammaproteobacteria</taxon>
        <taxon>Thiotrichales</taxon>
        <taxon>Thiotrichaceae</taxon>
        <taxon>Thiothrix</taxon>
    </lineage>
</organism>
<evidence type="ECO:0000313" key="2">
    <source>
        <dbReference type="Proteomes" id="UP000192491"/>
    </source>
</evidence>
<name>A0A1Y1QP35_9GAMM</name>
<accession>A0A1Y1QP35</accession>
<sequence length="170" mass="18982">MRILLGDLSREQFLNAMLLLAEIADKTENPLPFHVTTATHPDKVRTSDGIYWMSDVAQDAQQWVEDNGWLPTLERIIGNITDPAYADTLWRKLQPLTYGQVYKIEPNTTAAGDPYEHVRIMAETDEGDTIATYWVIDAIPCEEDGTALDGFNYGIPVHTSCLIELVGGAE</sequence>
<comment type="caution">
    <text evidence="1">The sequence shown here is derived from an EMBL/GenBank/DDBJ whole genome shotgun (WGS) entry which is preliminary data.</text>
</comment>
<protein>
    <submittedName>
        <fullName evidence="1">Uncharacterized protein</fullName>
    </submittedName>
</protein>
<reference evidence="1 2" key="1">
    <citation type="submission" date="2017-01" db="EMBL/GenBank/DDBJ databases">
        <title>Novel large sulfur bacteria in the metagenomes of groundwater-fed chemosynthetic microbial mats in the Lake Huron basin.</title>
        <authorList>
            <person name="Sharrar A.M."/>
            <person name="Flood B.E."/>
            <person name="Bailey J.V."/>
            <person name="Jones D.S."/>
            <person name="Biddanda B."/>
            <person name="Ruberg S.A."/>
            <person name="Marcus D.N."/>
            <person name="Dick G.J."/>
        </authorList>
    </citation>
    <scope>NUCLEOTIDE SEQUENCE [LARGE SCALE GENOMIC DNA]</scope>
    <source>
        <strain evidence="1">A8</strain>
    </source>
</reference>
<proteinExistence type="predicted"/>
<evidence type="ECO:0000313" key="1">
    <source>
        <dbReference type="EMBL" id="OQX10478.1"/>
    </source>
</evidence>
<dbReference type="Proteomes" id="UP000192491">
    <property type="component" value="Unassembled WGS sequence"/>
</dbReference>
<dbReference type="AlphaFoldDB" id="A0A1Y1QP35"/>
<dbReference type="EMBL" id="MTEJ01000111">
    <property type="protein sequence ID" value="OQX10478.1"/>
    <property type="molecule type" value="Genomic_DNA"/>
</dbReference>